<dbReference type="EMBL" id="KZ678381">
    <property type="protein sequence ID" value="PSS00804.1"/>
    <property type="molecule type" value="Genomic_DNA"/>
</dbReference>
<protein>
    <submittedName>
        <fullName evidence="1">Uncharacterized protein</fullName>
    </submittedName>
</protein>
<reference evidence="1 2" key="1">
    <citation type="journal article" date="2018" name="Mycol. Prog.">
        <title>Coniella lustricola, a new species from submerged detritus.</title>
        <authorList>
            <person name="Raudabaugh D.B."/>
            <person name="Iturriaga T."/>
            <person name="Carver A."/>
            <person name="Mondo S."/>
            <person name="Pangilinan J."/>
            <person name="Lipzen A."/>
            <person name="He G."/>
            <person name="Amirebrahimi M."/>
            <person name="Grigoriev I.V."/>
            <person name="Miller A.N."/>
        </authorList>
    </citation>
    <scope>NUCLEOTIDE SEQUENCE [LARGE SCALE GENOMIC DNA]</scope>
    <source>
        <strain evidence="1 2">B22-T-1</strain>
    </source>
</reference>
<dbReference type="Proteomes" id="UP000241462">
    <property type="component" value="Unassembled WGS sequence"/>
</dbReference>
<accession>A0A2T3AJR7</accession>
<sequence length="120" mass="13296">MDTSGQNSMHLQPKMSGANIRLGPSLSCGQWHCTALLCSRNLPHLCVPSCRARRPTQPWDLPSSSANKACDLLYPSSHPPSWDYPIFCCVSWPLPRELIAMLSRFDGDNLGVRCLRGRSA</sequence>
<name>A0A2T3AJR7_9PEZI</name>
<gene>
    <name evidence="1" type="ORF">BD289DRAFT_423350</name>
</gene>
<proteinExistence type="predicted"/>
<dbReference type="InParanoid" id="A0A2T3AJR7"/>
<keyword evidence="2" id="KW-1185">Reference proteome</keyword>
<evidence type="ECO:0000313" key="2">
    <source>
        <dbReference type="Proteomes" id="UP000241462"/>
    </source>
</evidence>
<evidence type="ECO:0000313" key="1">
    <source>
        <dbReference type="EMBL" id="PSS00804.1"/>
    </source>
</evidence>
<organism evidence="1 2">
    <name type="scientific">Coniella lustricola</name>
    <dbReference type="NCBI Taxonomy" id="2025994"/>
    <lineage>
        <taxon>Eukaryota</taxon>
        <taxon>Fungi</taxon>
        <taxon>Dikarya</taxon>
        <taxon>Ascomycota</taxon>
        <taxon>Pezizomycotina</taxon>
        <taxon>Sordariomycetes</taxon>
        <taxon>Sordariomycetidae</taxon>
        <taxon>Diaporthales</taxon>
        <taxon>Schizoparmaceae</taxon>
        <taxon>Coniella</taxon>
    </lineage>
</organism>
<dbReference type="AlphaFoldDB" id="A0A2T3AJR7"/>